<accession>A0A2T2XHS0</accession>
<sequence>MRRGWIWGVLSTLILWAGFSPVTYAATLPGKIGMEMVVLLPSHGTLAVFEQVDMSTVATDPVIGIIPHARGVEGIGGTITRISSNYVVMNGSPTKFALKYDVPWNGKSDTLLLPAYLATNTLVLLAPSSLALPEVLNPSLVPAGKGKLPGIANSPVFHEYATSNLQAGQGFQAVIESQAITQTGNSLLMPSGGSYPVVGSIFEALLVLLGLGGIVIGIYWRPLYQYSRKRALREQLLSELAVLEASYRRGEVADDAYLAQRAELMGNLGEVWDVNESQVG</sequence>
<feature type="transmembrane region" description="Helical" evidence="1">
    <location>
        <begin position="195"/>
        <end position="220"/>
    </location>
</feature>
<keyword evidence="1" id="KW-0472">Membrane</keyword>
<organism evidence="2 3">
    <name type="scientific">Sulfobacillus benefaciens</name>
    <dbReference type="NCBI Taxonomy" id="453960"/>
    <lineage>
        <taxon>Bacteria</taxon>
        <taxon>Bacillati</taxon>
        <taxon>Bacillota</taxon>
        <taxon>Clostridia</taxon>
        <taxon>Eubacteriales</taxon>
        <taxon>Clostridiales Family XVII. Incertae Sedis</taxon>
        <taxon>Sulfobacillus</taxon>
    </lineage>
</organism>
<evidence type="ECO:0000313" key="3">
    <source>
        <dbReference type="Proteomes" id="UP000242972"/>
    </source>
</evidence>
<comment type="caution">
    <text evidence="2">The sequence shown here is derived from an EMBL/GenBank/DDBJ whole genome shotgun (WGS) entry which is preliminary data.</text>
</comment>
<gene>
    <name evidence="2" type="ORF">C7B46_07050</name>
</gene>
<proteinExistence type="predicted"/>
<reference evidence="2 3" key="1">
    <citation type="journal article" date="2014" name="BMC Genomics">
        <title>Comparison of environmental and isolate Sulfobacillus genomes reveals diverse carbon, sulfur, nitrogen, and hydrogen metabolisms.</title>
        <authorList>
            <person name="Justice N.B."/>
            <person name="Norman A."/>
            <person name="Brown C.T."/>
            <person name="Singh A."/>
            <person name="Thomas B.C."/>
            <person name="Banfield J.F."/>
        </authorList>
    </citation>
    <scope>NUCLEOTIDE SEQUENCE [LARGE SCALE GENOMIC DNA]</scope>
    <source>
        <strain evidence="2">AMDSBA4</strain>
    </source>
</reference>
<evidence type="ECO:0000256" key="1">
    <source>
        <dbReference type="SAM" id="Phobius"/>
    </source>
</evidence>
<dbReference type="EMBL" id="PXYW01000013">
    <property type="protein sequence ID" value="PSR34016.1"/>
    <property type="molecule type" value="Genomic_DNA"/>
</dbReference>
<dbReference type="AlphaFoldDB" id="A0A2T2XHS0"/>
<protein>
    <submittedName>
        <fullName evidence="2">Uncharacterized protein</fullName>
    </submittedName>
</protein>
<evidence type="ECO:0000313" key="2">
    <source>
        <dbReference type="EMBL" id="PSR34016.1"/>
    </source>
</evidence>
<keyword evidence="1" id="KW-1133">Transmembrane helix</keyword>
<dbReference type="Proteomes" id="UP000242972">
    <property type="component" value="Unassembled WGS sequence"/>
</dbReference>
<name>A0A2T2XHS0_9FIRM</name>
<keyword evidence="1" id="KW-0812">Transmembrane</keyword>